<keyword evidence="5 9" id="KW-0798">TonB box</keyword>
<dbReference type="Gene3D" id="2.40.170.20">
    <property type="entry name" value="TonB-dependent receptor, beta-barrel domain"/>
    <property type="match status" value="1"/>
</dbReference>
<evidence type="ECO:0000313" key="12">
    <source>
        <dbReference type="EMBL" id="MEJ5976383.1"/>
    </source>
</evidence>
<keyword evidence="4 8" id="KW-0812">Transmembrane</keyword>
<reference evidence="12 13" key="1">
    <citation type="submission" date="2024-03" db="EMBL/GenBank/DDBJ databases">
        <authorList>
            <person name="Jo J.-H."/>
        </authorList>
    </citation>
    <scope>NUCLEOTIDE SEQUENCE [LARGE SCALE GENOMIC DNA]</scope>
    <source>
        <strain evidence="12 13">PS1R-30</strain>
    </source>
</reference>
<keyword evidence="3 8" id="KW-1134">Transmembrane beta strand</keyword>
<evidence type="ECO:0000256" key="4">
    <source>
        <dbReference type="ARBA" id="ARBA00022692"/>
    </source>
</evidence>
<evidence type="ECO:0000256" key="3">
    <source>
        <dbReference type="ARBA" id="ARBA00022452"/>
    </source>
</evidence>
<gene>
    <name evidence="12" type="ORF">WG901_07045</name>
</gene>
<feature type="domain" description="TonB-dependent receptor plug" evidence="11">
    <location>
        <begin position="45"/>
        <end position="164"/>
    </location>
</feature>
<evidence type="ECO:0000313" key="13">
    <source>
        <dbReference type="Proteomes" id="UP001361239"/>
    </source>
</evidence>
<dbReference type="InterPro" id="IPR039426">
    <property type="entry name" value="TonB-dep_rcpt-like"/>
</dbReference>
<evidence type="ECO:0000256" key="5">
    <source>
        <dbReference type="ARBA" id="ARBA00023077"/>
    </source>
</evidence>
<keyword evidence="7 8" id="KW-0998">Cell outer membrane</keyword>
<dbReference type="InterPro" id="IPR000531">
    <property type="entry name" value="Beta-barrel_TonB"/>
</dbReference>
<evidence type="ECO:0000256" key="1">
    <source>
        <dbReference type="ARBA" id="ARBA00004571"/>
    </source>
</evidence>
<evidence type="ECO:0000256" key="8">
    <source>
        <dbReference type="PROSITE-ProRule" id="PRU01360"/>
    </source>
</evidence>
<evidence type="ECO:0000256" key="7">
    <source>
        <dbReference type="ARBA" id="ARBA00023237"/>
    </source>
</evidence>
<comment type="subcellular location">
    <subcellularLocation>
        <location evidence="1 8">Cell outer membrane</location>
        <topology evidence="1 8">Multi-pass membrane protein</topology>
    </subcellularLocation>
</comment>
<dbReference type="Pfam" id="PF00593">
    <property type="entry name" value="TonB_dep_Rec_b-barrel"/>
    <property type="match status" value="1"/>
</dbReference>
<dbReference type="PANTHER" id="PTHR47234:SF3">
    <property type="entry name" value="SECRETIN_TONB SHORT N-TERMINAL DOMAIN-CONTAINING PROTEIN"/>
    <property type="match status" value="1"/>
</dbReference>
<protein>
    <submittedName>
        <fullName evidence="12">TonB-dependent receptor</fullName>
    </submittedName>
</protein>
<comment type="similarity">
    <text evidence="8 9">Belongs to the TonB-dependent receptor family.</text>
</comment>
<keyword evidence="12" id="KW-0675">Receptor</keyword>
<sequence>MSGLALATAFSGGALAQTGSDPADRDEGDAIIVTGTRSQGREALKSSAPVDVVDAQKLAATGYPDLGRALNFLQPAVNFARPATTATAANVRPITLRGLSPDQTLVLVNGKRRHANAILNVNNSIGRGTAAVDLDAIPASAIARIEVLRDGAAAQYGSDAIAGVVNIILKSDAQGGSISLQGGATEEGDGENGTAMLTYGLRLGDEGHLTLSALYRIEEPTNRALVDQRFGRVTYRIGDPKSEVGSLALDFAAPLGSGEIYGFGTYTHKRSNNGAGFRVPGFSPLYPWGFLPIIEPTIDDAAATLGYRIYLGDRWKADLSQTWGYNDAHFRVFDTANVSLGLASPTAFDAGTVTYQQFVTDAVLSRPLDGVLAGGNIALGGQYRHETYEIGNGEPAAYSGTGADGFAGFNPRNPTDAGRNAWAAFADLELRPVAELLLGGALRYDHYDDFGGKLTWRATGRLDLIDGFALRGTIGTGFKAPSLQQQYFSAVQGALSGATLVTVGTLPVSDPVSRALGASPLKAERSRNVTAGVVVTPTPRLSLTADFYHIRIRDRIALSEQLGGAAVTAILQAAGIANFQQARFFTNAVDTTTKGVEVSARWRGDLGPETRFDLGLGYGIFDTRLDRLRANPVLPTLPLLGLKSILLLTQGQPEDKFTAQLTLTHGPVDLQVNYAAFGKYQSLPLTQQQAFPGKSTTDAALGYTAGALRIVGGVQNLFDVRPQEIVYTAAAIASTGGSFPTGEETPIGLNGRTWYARVALRF</sequence>
<dbReference type="RefSeq" id="WP_339586296.1">
    <property type="nucleotide sequence ID" value="NZ_JBBHJZ010000001.1"/>
</dbReference>
<dbReference type="Gene3D" id="2.170.130.10">
    <property type="entry name" value="TonB-dependent receptor, plug domain"/>
    <property type="match status" value="1"/>
</dbReference>
<keyword evidence="2 8" id="KW-0813">Transport</keyword>
<comment type="caution">
    <text evidence="12">The sequence shown here is derived from an EMBL/GenBank/DDBJ whole genome shotgun (WGS) entry which is preliminary data.</text>
</comment>
<dbReference type="InterPro" id="IPR012910">
    <property type="entry name" value="Plug_dom"/>
</dbReference>
<dbReference type="SUPFAM" id="SSF56935">
    <property type="entry name" value="Porins"/>
    <property type="match status" value="1"/>
</dbReference>
<organism evidence="12 13">
    <name type="scientific">Novosphingobium anseongense</name>
    <dbReference type="NCBI Taxonomy" id="3133436"/>
    <lineage>
        <taxon>Bacteria</taxon>
        <taxon>Pseudomonadati</taxon>
        <taxon>Pseudomonadota</taxon>
        <taxon>Alphaproteobacteria</taxon>
        <taxon>Sphingomonadales</taxon>
        <taxon>Sphingomonadaceae</taxon>
        <taxon>Novosphingobium</taxon>
    </lineage>
</organism>
<dbReference type="InterPro" id="IPR036942">
    <property type="entry name" value="Beta-barrel_TonB_sf"/>
</dbReference>
<dbReference type="EMBL" id="JBBHJZ010000001">
    <property type="protein sequence ID" value="MEJ5976383.1"/>
    <property type="molecule type" value="Genomic_DNA"/>
</dbReference>
<accession>A0ABU8RTT2</accession>
<evidence type="ECO:0000259" key="10">
    <source>
        <dbReference type="Pfam" id="PF00593"/>
    </source>
</evidence>
<evidence type="ECO:0000256" key="2">
    <source>
        <dbReference type="ARBA" id="ARBA00022448"/>
    </source>
</evidence>
<dbReference type="Proteomes" id="UP001361239">
    <property type="component" value="Unassembled WGS sequence"/>
</dbReference>
<keyword evidence="6 8" id="KW-0472">Membrane</keyword>
<feature type="domain" description="TonB-dependent receptor-like beta-barrel" evidence="10">
    <location>
        <begin position="261"/>
        <end position="717"/>
    </location>
</feature>
<dbReference type="PANTHER" id="PTHR47234">
    <property type="match status" value="1"/>
</dbReference>
<dbReference type="PROSITE" id="PS52016">
    <property type="entry name" value="TONB_DEPENDENT_REC_3"/>
    <property type="match status" value="1"/>
</dbReference>
<dbReference type="CDD" id="cd01347">
    <property type="entry name" value="ligand_gated_channel"/>
    <property type="match status" value="1"/>
</dbReference>
<evidence type="ECO:0000259" key="11">
    <source>
        <dbReference type="Pfam" id="PF07715"/>
    </source>
</evidence>
<evidence type="ECO:0000256" key="6">
    <source>
        <dbReference type="ARBA" id="ARBA00023136"/>
    </source>
</evidence>
<keyword evidence="13" id="KW-1185">Reference proteome</keyword>
<proteinExistence type="inferred from homology"/>
<dbReference type="Pfam" id="PF07715">
    <property type="entry name" value="Plug"/>
    <property type="match status" value="1"/>
</dbReference>
<evidence type="ECO:0000256" key="9">
    <source>
        <dbReference type="RuleBase" id="RU003357"/>
    </source>
</evidence>
<name>A0ABU8RTT2_9SPHN</name>
<dbReference type="InterPro" id="IPR037066">
    <property type="entry name" value="Plug_dom_sf"/>
</dbReference>